<dbReference type="InParanoid" id="S8DGA7"/>
<protein>
    <submittedName>
        <fullName evidence="1">Uncharacterized protein</fullName>
    </submittedName>
</protein>
<organism evidence="1 2">
    <name type="scientific">Fomitopsis schrenkii</name>
    <name type="common">Brown rot fungus</name>
    <dbReference type="NCBI Taxonomy" id="2126942"/>
    <lineage>
        <taxon>Eukaryota</taxon>
        <taxon>Fungi</taxon>
        <taxon>Dikarya</taxon>
        <taxon>Basidiomycota</taxon>
        <taxon>Agaricomycotina</taxon>
        <taxon>Agaricomycetes</taxon>
        <taxon>Polyporales</taxon>
        <taxon>Fomitopsis</taxon>
    </lineage>
</organism>
<reference evidence="1 2" key="1">
    <citation type="journal article" date="2012" name="Science">
        <title>The Paleozoic origin of enzymatic lignin decomposition reconstructed from 31 fungal genomes.</title>
        <authorList>
            <person name="Floudas D."/>
            <person name="Binder M."/>
            <person name="Riley R."/>
            <person name="Barry K."/>
            <person name="Blanchette R.A."/>
            <person name="Henrissat B."/>
            <person name="Martinez A.T."/>
            <person name="Otillar R."/>
            <person name="Spatafora J.W."/>
            <person name="Yadav J.S."/>
            <person name="Aerts A."/>
            <person name="Benoit I."/>
            <person name="Boyd A."/>
            <person name="Carlson A."/>
            <person name="Copeland A."/>
            <person name="Coutinho P.M."/>
            <person name="de Vries R.P."/>
            <person name="Ferreira P."/>
            <person name="Findley K."/>
            <person name="Foster B."/>
            <person name="Gaskell J."/>
            <person name="Glotzer D."/>
            <person name="Gorecki P."/>
            <person name="Heitman J."/>
            <person name="Hesse C."/>
            <person name="Hori C."/>
            <person name="Igarashi K."/>
            <person name="Jurgens J.A."/>
            <person name="Kallen N."/>
            <person name="Kersten P."/>
            <person name="Kohler A."/>
            <person name="Kuees U."/>
            <person name="Kumar T.K.A."/>
            <person name="Kuo A."/>
            <person name="LaButti K."/>
            <person name="Larrondo L.F."/>
            <person name="Lindquist E."/>
            <person name="Ling A."/>
            <person name="Lombard V."/>
            <person name="Lucas S."/>
            <person name="Lundell T."/>
            <person name="Martin R."/>
            <person name="McLaughlin D.J."/>
            <person name="Morgenstern I."/>
            <person name="Morin E."/>
            <person name="Murat C."/>
            <person name="Nagy L.G."/>
            <person name="Nolan M."/>
            <person name="Ohm R.A."/>
            <person name="Patyshakuliyeva A."/>
            <person name="Rokas A."/>
            <person name="Ruiz-Duenas F.J."/>
            <person name="Sabat G."/>
            <person name="Salamov A."/>
            <person name="Samejima M."/>
            <person name="Schmutz J."/>
            <person name="Slot J.C."/>
            <person name="St John F."/>
            <person name="Stenlid J."/>
            <person name="Sun H."/>
            <person name="Sun S."/>
            <person name="Syed K."/>
            <person name="Tsang A."/>
            <person name="Wiebenga A."/>
            <person name="Young D."/>
            <person name="Pisabarro A."/>
            <person name="Eastwood D.C."/>
            <person name="Martin F."/>
            <person name="Cullen D."/>
            <person name="Grigoriev I.V."/>
            <person name="Hibbett D.S."/>
        </authorList>
    </citation>
    <scope>NUCLEOTIDE SEQUENCE</scope>
    <source>
        <strain evidence="2">FP-58527</strain>
    </source>
</reference>
<proteinExistence type="predicted"/>
<keyword evidence="2" id="KW-1185">Reference proteome</keyword>
<dbReference type="HOGENOM" id="CLU_2440883_0_0_1"/>
<evidence type="ECO:0000313" key="2">
    <source>
        <dbReference type="Proteomes" id="UP000015241"/>
    </source>
</evidence>
<dbReference type="AlphaFoldDB" id="S8DGA7"/>
<dbReference type="EMBL" id="KE504441">
    <property type="protein sequence ID" value="EPS92606.1"/>
    <property type="molecule type" value="Genomic_DNA"/>
</dbReference>
<evidence type="ECO:0000313" key="1">
    <source>
        <dbReference type="EMBL" id="EPS92606.1"/>
    </source>
</evidence>
<name>S8DGA7_FOMSC</name>
<dbReference type="Proteomes" id="UP000015241">
    <property type="component" value="Unassembled WGS sequence"/>
</dbReference>
<sequence>MPVSAEQKAMERDGFLPQLYAFPLHPDPVLRTILARFVEPPTLPSCTSYFALSANVLAYAALGKLSGRGNTTVTCAFVCAAAVPLVWSAL</sequence>
<gene>
    <name evidence="1" type="ORF">FOMPIDRAFT_1056709</name>
</gene>
<accession>S8DGA7</accession>